<evidence type="ECO:0000313" key="4">
    <source>
        <dbReference type="Proteomes" id="UP000241890"/>
    </source>
</evidence>
<gene>
    <name evidence="3" type="ORF">FCC1311_043042</name>
</gene>
<dbReference type="Proteomes" id="UP000241890">
    <property type="component" value="Unassembled WGS sequence"/>
</dbReference>
<evidence type="ECO:0000256" key="1">
    <source>
        <dbReference type="SAM" id="MobiDB-lite"/>
    </source>
</evidence>
<keyword evidence="4" id="KW-1185">Reference proteome</keyword>
<dbReference type="AlphaFoldDB" id="A0A2R5GIH2"/>
<accession>A0A2R5GIH2</accession>
<feature type="region of interest" description="Disordered" evidence="1">
    <location>
        <begin position="57"/>
        <end position="81"/>
    </location>
</feature>
<dbReference type="InParanoid" id="A0A2R5GIH2"/>
<proteinExistence type="predicted"/>
<evidence type="ECO:0008006" key="5">
    <source>
        <dbReference type="Google" id="ProtNLM"/>
    </source>
</evidence>
<name>A0A2R5GIH2_9STRA</name>
<feature type="chain" id="PRO_5015345584" description="Secreted protein" evidence="2">
    <location>
        <begin position="22"/>
        <end position="81"/>
    </location>
</feature>
<reference evidence="3 4" key="1">
    <citation type="submission" date="2017-12" db="EMBL/GenBank/DDBJ databases">
        <title>Sequencing, de novo assembly and annotation of complete genome of a new Thraustochytrid species, strain FCC1311.</title>
        <authorList>
            <person name="Sedici K."/>
            <person name="Godart F."/>
            <person name="Aiese Cigliano R."/>
            <person name="Sanseverino W."/>
            <person name="Barakat M."/>
            <person name="Ortet P."/>
            <person name="Marechal E."/>
            <person name="Cagnac O."/>
            <person name="Amato A."/>
        </authorList>
    </citation>
    <scope>NUCLEOTIDE SEQUENCE [LARGE SCALE GENOMIC DNA]</scope>
</reference>
<feature type="compositionally biased region" description="Polar residues" evidence="1">
    <location>
        <begin position="57"/>
        <end position="69"/>
    </location>
</feature>
<evidence type="ECO:0000313" key="3">
    <source>
        <dbReference type="EMBL" id="GBG28081.1"/>
    </source>
</evidence>
<sequence>MMPQGARACFGLAVGIAITHALPLAASIEAKATPCGQRFANILFGRCTLCRNQALSSHPVSWAKPSSNRSDPDVAASTESR</sequence>
<evidence type="ECO:0000256" key="2">
    <source>
        <dbReference type="SAM" id="SignalP"/>
    </source>
</evidence>
<comment type="caution">
    <text evidence="3">The sequence shown here is derived from an EMBL/GenBank/DDBJ whole genome shotgun (WGS) entry which is preliminary data.</text>
</comment>
<keyword evidence="2" id="KW-0732">Signal</keyword>
<feature type="signal peptide" evidence="2">
    <location>
        <begin position="1"/>
        <end position="21"/>
    </location>
</feature>
<dbReference type="EMBL" id="BEYU01000039">
    <property type="protein sequence ID" value="GBG28081.1"/>
    <property type="molecule type" value="Genomic_DNA"/>
</dbReference>
<protein>
    <recommendedName>
        <fullName evidence="5">Secreted protein</fullName>
    </recommendedName>
</protein>
<organism evidence="3 4">
    <name type="scientific">Hondaea fermentalgiana</name>
    <dbReference type="NCBI Taxonomy" id="2315210"/>
    <lineage>
        <taxon>Eukaryota</taxon>
        <taxon>Sar</taxon>
        <taxon>Stramenopiles</taxon>
        <taxon>Bigyra</taxon>
        <taxon>Labyrinthulomycetes</taxon>
        <taxon>Thraustochytrida</taxon>
        <taxon>Thraustochytriidae</taxon>
        <taxon>Hondaea</taxon>
    </lineage>
</organism>